<dbReference type="OrthoDB" id="1248417at2759"/>
<dbReference type="InterPro" id="IPR040256">
    <property type="entry name" value="At4g02000-like"/>
</dbReference>
<gene>
    <name evidence="2" type="ORF">CTI12_AA253990</name>
</gene>
<dbReference type="EMBL" id="PKPP01002591">
    <property type="protein sequence ID" value="PWA74280.1"/>
    <property type="molecule type" value="Genomic_DNA"/>
</dbReference>
<dbReference type="AlphaFoldDB" id="A0A2U1NLF2"/>
<proteinExistence type="predicted"/>
<feature type="region of interest" description="Disordered" evidence="1">
    <location>
        <begin position="1"/>
        <end position="36"/>
    </location>
</feature>
<evidence type="ECO:0000256" key="1">
    <source>
        <dbReference type="SAM" id="MobiDB-lite"/>
    </source>
</evidence>
<dbReference type="PANTHER" id="PTHR31286:SF180">
    <property type="entry name" value="OS10G0362600 PROTEIN"/>
    <property type="match status" value="1"/>
</dbReference>
<organism evidence="2 3">
    <name type="scientific">Artemisia annua</name>
    <name type="common">Sweet wormwood</name>
    <dbReference type="NCBI Taxonomy" id="35608"/>
    <lineage>
        <taxon>Eukaryota</taxon>
        <taxon>Viridiplantae</taxon>
        <taxon>Streptophyta</taxon>
        <taxon>Embryophyta</taxon>
        <taxon>Tracheophyta</taxon>
        <taxon>Spermatophyta</taxon>
        <taxon>Magnoliopsida</taxon>
        <taxon>eudicotyledons</taxon>
        <taxon>Gunneridae</taxon>
        <taxon>Pentapetalae</taxon>
        <taxon>asterids</taxon>
        <taxon>campanulids</taxon>
        <taxon>Asterales</taxon>
        <taxon>Asteraceae</taxon>
        <taxon>Asteroideae</taxon>
        <taxon>Anthemideae</taxon>
        <taxon>Artemisiinae</taxon>
        <taxon>Artemisia</taxon>
    </lineage>
</organism>
<evidence type="ECO:0000313" key="3">
    <source>
        <dbReference type="Proteomes" id="UP000245207"/>
    </source>
</evidence>
<dbReference type="Proteomes" id="UP000245207">
    <property type="component" value="Unassembled WGS sequence"/>
</dbReference>
<name>A0A2U1NLF2_ARTAN</name>
<accession>A0A2U1NLF2</accession>
<protein>
    <submittedName>
        <fullName evidence="2">Zinc knuckle CX2CX4HX4C</fullName>
    </submittedName>
</protein>
<keyword evidence="3" id="KW-1185">Reference proteome</keyword>
<sequence>MGMDKGKGEVYSEGVCDKEGDAESVSELKKNDGGTRELNVEELHEYANRSCSQENRDNGNEVKEKTTVSDKLPVEVCTVSPTLPESAENANNTTASVSKSTYANVASKHAMDNKLMFIPTEMCEVASRLGTPLIMDVVTTTVCNRGTGSTGFARVLVEVDAKKGLPSQVEIVYKNSESNVTGSKFVDVEYDWKPPLCSTCKVFGHNNGQCHNKDEKENAEQGKKVDNDGFRNVEIKRNYENVGK</sequence>
<reference evidence="2 3" key="1">
    <citation type="journal article" date="2018" name="Mol. Plant">
        <title>The genome of Artemisia annua provides insight into the evolution of Asteraceae family and artemisinin biosynthesis.</title>
        <authorList>
            <person name="Shen Q."/>
            <person name="Zhang L."/>
            <person name="Liao Z."/>
            <person name="Wang S."/>
            <person name="Yan T."/>
            <person name="Shi P."/>
            <person name="Liu M."/>
            <person name="Fu X."/>
            <person name="Pan Q."/>
            <person name="Wang Y."/>
            <person name="Lv Z."/>
            <person name="Lu X."/>
            <person name="Zhang F."/>
            <person name="Jiang W."/>
            <person name="Ma Y."/>
            <person name="Chen M."/>
            <person name="Hao X."/>
            <person name="Li L."/>
            <person name="Tang Y."/>
            <person name="Lv G."/>
            <person name="Zhou Y."/>
            <person name="Sun X."/>
            <person name="Brodelius P.E."/>
            <person name="Rose J.K.C."/>
            <person name="Tang K."/>
        </authorList>
    </citation>
    <scope>NUCLEOTIDE SEQUENCE [LARGE SCALE GENOMIC DNA]</scope>
    <source>
        <strain evidence="3">cv. Huhao1</strain>
        <tissue evidence="2">Leaf</tissue>
    </source>
</reference>
<evidence type="ECO:0000313" key="2">
    <source>
        <dbReference type="EMBL" id="PWA74280.1"/>
    </source>
</evidence>
<dbReference type="PANTHER" id="PTHR31286">
    <property type="entry name" value="GLYCINE-RICH CELL WALL STRUCTURAL PROTEIN 1.8-LIKE"/>
    <property type="match status" value="1"/>
</dbReference>
<comment type="caution">
    <text evidence="2">The sequence shown here is derived from an EMBL/GenBank/DDBJ whole genome shotgun (WGS) entry which is preliminary data.</text>
</comment>